<reference evidence="4" key="1">
    <citation type="journal article" date="2019" name="Int. J. Syst. Evol. Microbiol.">
        <title>The Global Catalogue of Microorganisms (GCM) 10K type strain sequencing project: providing services to taxonomists for standard genome sequencing and annotation.</title>
        <authorList>
            <consortium name="The Broad Institute Genomics Platform"/>
            <consortium name="The Broad Institute Genome Sequencing Center for Infectious Disease"/>
            <person name="Wu L."/>
            <person name="Ma J."/>
        </authorList>
    </citation>
    <scope>NUCLEOTIDE SEQUENCE [LARGE SCALE GENOMIC DNA]</scope>
    <source>
        <strain evidence="4">JCM 17712</strain>
    </source>
</reference>
<dbReference type="InterPro" id="IPR016181">
    <property type="entry name" value="Acyl_CoA_acyltransferase"/>
</dbReference>
<accession>A0ABP9N783</accession>
<dbReference type="InterPro" id="IPR000182">
    <property type="entry name" value="GNAT_dom"/>
</dbReference>
<dbReference type="Gene3D" id="3.20.20.10">
    <property type="entry name" value="Alanine racemase"/>
    <property type="match status" value="1"/>
</dbReference>
<organism evidence="3 4">
    <name type="scientific">Bartonella jaculi</name>
    <dbReference type="NCBI Taxonomy" id="686226"/>
    <lineage>
        <taxon>Bacteria</taxon>
        <taxon>Pseudomonadati</taxon>
        <taxon>Pseudomonadota</taxon>
        <taxon>Alphaproteobacteria</taxon>
        <taxon>Hyphomicrobiales</taxon>
        <taxon>Bartonellaceae</taxon>
        <taxon>Bartonella</taxon>
    </lineage>
</organism>
<dbReference type="PANTHER" id="PTHR43441">
    <property type="entry name" value="RIBOSOMAL-PROTEIN-SERINE ACETYLTRANSFERASE"/>
    <property type="match status" value="1"/>
</dbReference>
<dbReference type="Pfam" id="PF02784">
    <property type="entry name" value="Orn_Arg_deC_N"/>
    <property type="match status" value="1"/>
</dbReference>
<gene>
    <name evidence="3" type="ORF">GCM10023261_13090</name>
</gene>
<dbReference type="PANTHER" id="PTHR43441:SF11">
    <property type="entry name" value="RIBOSOMAL-PROTEIN-SERINE ACETYLTRANSFERASE"/>
    <property type="match status" value="1"/>
</dbReference>
<dbReference type="InterPro" id="IPR051908">
    <property type="entry name" value="Ribosomal_N-acetyltransferase"/>
</dbReference>
<evidence type="ECO:0000313" key="3">
    <source>
        <dbReference type="EMBL" id="GAA5109838.1"/>
    </source>
</evidence>
<protein>
    <recommendedName>
        <fullName evidence="2">N-acetyltransferase domain-containing protein</fullName>
    </recommendedName>
</protein>
<dbReference type="CDD" id="cd04301">
    <property type="entry name" value="NAT_SF"/>
    <property type="match status" value="1"/>
</dbReference>
<sequence>MHDVAIGGRYLIIMTHMTHKIVPKYIINAAKEIINRPNHADLPFFLFDADSALAKVRTLVSTSKKYFAHANIAIPLATCSLGIFCKLLAEEGLSVEVCSAEALQLASTTGFSHDRIILDNPCKNIEDLSLALEKNALIHVGSISELHQLNILAARKKKRYGVSIKLSPLYHDGKNSLFGISKEEYLRDILPLFSNSEHLYLKGFHLHVGSHLENSPTVCDTLNDWLPFLVEYMPPSGLLYIDSHFLADCISSASEQENSNPEAMLCSIHDAWNSYDPDSPEKWKLIFKPSCCLSQENLTIVGRAFGYKHRYGAKVIPTNLSINHISSMHNRLGFLTLLSDESKNSSTNEQILSEFNCFENDYLCLQGNHNLKEGQYFLIRGCSSYDMQAANEWTCRKPPVYVWLKGSVLTARMPSSILSAISGDLLHREETLWVDQNIQLKTPSKKFAPALYEAIHFNREYFSEFLAWPRFVNHENDTANTLDSCFLAYQKDEEKTYVILFNENPVGLLSFNSIDHGNKTGYIGYWLDRRAQGNGVMTRAIKALVKHYSSHHIINRFVIKCSTANPKSNAVAKRCGFVLEGTLRKAEYLNGVFHDQNIYSWISSDS</sequence>
<dbReference type="Pfam" id="PF13302">
    <property type="entry name" value="Acetyltransf_3"/>
    <property type="match status" value="1"/>
</dbReference>
<evidence type="ECO:0000259" key="2">
    <source>
        <dbReference type="PROSITE" id="PS51186"/>
    </source>
</evidence>
<dbReference type="SUPFAM" id="SSF55729">
    <property type="entry name" value="Acyl-CoA N-acyltransferases (Nat)"/>
    <property type="match status" value="1"/>
</dbReference>
<name>A0ABP9N783_9HYPH</name>
<dbReference type="NCBIfam" id="NF007539">
    <property type="entry name" value="PRK10151.1"/>
    <property type="match status" value="1"/>
</dbReference>
<dbReference type="Proteomes" id="UP001500864">
    <property type="component" value="Unassembled WGS sequence"/>
</dbReference>
<keyword evidence="4" id="KW-1185">Reference proteome</keyword>
<evidence type="ECO:0000256" key="1">
    <source>
        <dbReference type="ARBA" id="ARBA00001933"/>
    </source>
</evidence>
<dbReference type="Gene3D" id="2.40.37.10">
    <property type="entry name" value="Lyase, Ornithine Decarboxylase, Chain A, domain 1"/>
    <property type="match status" value="1"/>
</dbReference>
<comment type="cofactor">
    <cofactor evidence="1">
        <name>pyridoxal 5'-phosphate</name>
        <dbReference type="ChEBI" id="CHEBI:597326"/>
    </cofactor>
</comment>
<dbReference type="InterPro" id="IPR022644">
    <property type="entry name" value="De-COase2_N"/>
</dbReference>
<dbReference type="PROSITE" id="PS51186">
    <property type="entry name" value="GNAT"/>
    <property type="match status" value="1"/>
</dbReference>
<dbReference type="InterPro" id="IPR009006">
    <property type="entry name" value="Ala_racemase/Decarboxylase_C"/>
</dbReference>
<proteinExistence type="predicted"/>
<dbReference type="SUPFAM" id="SSF51419">
    <property type="entry name" value="PLP-binding barrel"/>
    <property type="match status" value="1"/>
</dbReference>
<evidence type="ECO:0000313" key="4">
    <source>
        <dbReference type="Proteomes" id="UP001500864"/>
    </source>
</evidence>
<dbReference type="InterPro" id="IPR029066">
    <property type="entry name" value="PLP-binding_barrel"/>
</dbReference>
<feature type="domain" description="N-acetyltransferase" evidence="2">
    <location>
        <begin position="436"/>
        <end position="599"/>
    </location>
</feature>
<comment type="caution">
    <text evidence="3">The sequence shown here is derived from an EMBL/GenBank/DDBJ whole genome shotgun (WGS) entry which is preliminary data.</text>
</comment>
<dbReference type="EMBL" id="BAABIZ010000018">
    <property type="protein sequence ID" value="GAA5109838.1"/>
    <property type="molecule type" value="Genomic_DNA"/>
</dbReference>
<dbReference type="Gene3D" id="3.40.630.30">
    <property type="match status" value="1"/>
</dbReference>